<dbReference type="InterPro" id="IPR028889">
    <property type="entry name" value="USP"/>
</dbReference>
<dbReference type="OrthoDB" id="289038at2759"/>
<proteinExistence type="predicted"/>
<keyword evidence="3" id="KW-1185">Reference proteome</keyword>
<name>A0A6G1L3N9_9PEZI</name>
<dbReference type="InterPro" id="IPR001394">
    <property type="entry name" value="Peptidase_C19_UCH"/>
</dbReference>
<dbReference type="CDD" id="cd02257">
    <property type="entry name" value="Peptidase_C19"/>
    <property type="match status" value="1"/>
</dbReference>
<evidence type="ECO:0000259" key="1">
    <source>
        <dbReference type="PROSITE" id="PS50235"/>
    </source>
</evidence>
<gene>
    <name evidence="2" type="ORF">EJ03DRAFT_158607</name>
</gene>
<sequence length="126" mass="14681">MERIVSAKILVIRPMPFDWQEDGQVKIMDRVHFDEYLNLGEFCRDEDTTEFYRLDGVVARSGSGIANSGHYVCAIRERDEQTCCVCSDDEWVTRIRGGIVEELKWPTYGYGFPAEPYLLFYSRVHD</sequence>
<dbReference type="InterPro" id="IPR050164">
    <property type="entry name" value="Peptidase_C19"/>
</dbReference>
<dbReference type="Gene3D" id="3.90.70.10">
    <property type="entry name" value="Cysteine proteinases"/>
    <property type="match status" value="1"/>
</dbReference>
<dbReference type="EMBL" id="ML995858">
    <property type="protein sequence ID" value="KAF2767310.1"/>
    <property type="molecule type" value="Genomic_DNA"/>
</dbReference>
<dbReference type="PROSITE" id="PS50235">
    <property type="entry name" value="USP_3"/>
    <property type="match status" value="1"/>
</dbReference>
<evidence type="ECO:0000313" key="2">
    <source>
        <dbReference type="EMBL" id="KAF2767310.1"/>
    </source>
</evidence>
<reference evidence="2" key="1">
    <citation type="journal article" date="2020" name="Stud. Mycol.">
        <title>101 Dothideomycetes genomes: a test case for predicting lifestyles and emergence of pathogens.</title>
        <authorList>
            <person name="Haridas S."/>
            <person name="Albert R."/>
            <person name="Binder M."/>
            <person name="Bloem J."/>
            <person name="Labutti K."/>
            <person name="Salamov A."/>
            <person name="Andreopoulos B."/>
            <person name="Baker S."/>
            <person name="Barry K."/>
            <person name="Bills G."/>
            <person name="Bluhm B."/>
            <person name="Cannon C."/>
            <person name="Castanera R."/>
            <person name="Culley D."/>
            <person name="Daum C."/>
            <person name="Ezra D."/>
            <person name="Gonzalez J."/>
            <person name="Henrissat B."/>
            <person name="Kuo A."/>
            <person name="Liang C."/>
            <person name="Lipzen A."/>
            <person name="Lutzoni F."/>
            <person name="Magnuson J."/>
            <person name="Mondo S."/>
            <person name="Nolan M."/>
            <person name="Ohm R."/>
            <person name="Pangilinan J."/>
            <person name="Park H.-J."/>
            <person name="Ramirez L."/>
            <person name="Alfaro M."/>
            <person name="Sun H."/>
            <person name="Tritt A."/>
            <person name="Yoshinaga Y."/>
            <person name="Zwiers L.-H."/>
            <person name="Turgeon B."/>
            <person name="Goodwin S."/>
            <person name="Spatafora J."/>
            <person name="Crous P."/>
            <person name="Grigoriev I."/>
        </authorList>
    </citation>
    <scope>NUCLEOTIDE SEQUENCE</scope>
    <source>
        <strain evidence="2">CBS 116005</strain>
    </source>
</reference>
<dbReference type="Proteomes" id="UP000799436">
    <property type="component" value="Unassembled WGS sequence"/>
</dbReference>
<dbReference type="GO" id="GO:0004843">
    <property type="term" value="F:cysteine-type deubiquitinase activity"/>
    <property type="evidence" value="ECO:0007669"/>
    <property type="project" value="InterPro"/>
</dbReference>
<dbReference type="GO" id="GO:0005829">
    <property type="term" value="C:cytosol"/>
    <property type="evidence" value="ECO:0007669"/>
    <property type="project" value="TreeGrafter"/>
</dbReference>
<dbReference type="AlphaFoldDB" id="A0A6G1L3N9"/>
<evidence type="ECO:0000313" key="3">
    <source>
        <dbReference type="Proteomes" id="UP000799436"/>
    </source>
</evidence>
<dbReference type="InterPro" id="IPR038765">
    <property type="entry name" value="Papain-like_cys_pep_sf"/>
</dbReference>
<dbReference type="Pfam" id="PF00443">
    <property type="entry name" value="UCH"/>
    <property type="match status" value="1"/>
</dbReference>
<feature type="domain" description="USP" evidence="1">
    <location>
        <begin position="1"/>
        <end position="124"/>
    </location>
</feature>
<accession>A0A6G1L3N9</accession>
<dbReference type="GO" id="GO:0016579">
    <property type="term" value="P:protein deubiquitination"/>
    <property type="evidence" value="ECO:0007669"/>
    <property type="project" value="InterPro"/>
</dbReference>
<dbReference type="GO" id="GO:0005634">
    <property type="term" value="C:nucleus"/>
    <property type="evidence" value="ECO:0007669"/>
    <property type="project" value="TreeGrafter"/>
</dbReference>
<dbReference type="SUPFAM" id="SSF54001">
    <property type="entry name" value="Cysteine proteinases"/>
    <property type="match status" value="1"/>
</dbReference>
<dbReference type="PANTHER" id="PTHR24006">
    <property type="entry name" value="UBIQUITIN CARBOXYL-TERMINAL HYDROLASE"/>
    <property type="match status" value="1"/>
</dbReference>
<protein>
    <recommendedName>
        <fullName evidence="1">USP domain-containing protein</fullName>
    </recommendedName>
</protein>
<organism evidence="2 3">
    <name type="scientific">Teratosphaeria nubilosa</name>
    <dbReference type="NCBI Taxonomy" id="161662"/>
    <lineage>
        <taxon>Eukaryota</taxon>
        <taxon>Fungi</taxon>
        <taxon>Dikarya</taxon>
        <taxon>Ascomycota</taxon>
        <taxon>Pezizomycotina</taxon>
        <taxon>Dothideomycetes</taxon>
        <taxon>Dothideomycetidae</taxon>
        <taxon>Mycosphaerellales</taxon>
        <taxon>Teratosphaeriaceae</taxon>
        <taxon>Teratosphaeria</taxon>
    </lineage>
</organism>